<evidence type="ECO:0000313" key="10">
    <source>
        <dbReference type="Proteomes" id="UP000179069"/>
    </source>
</evidence>
<comment type="subcellular location">
    <subcellularLocation>
        <location evidence="1">Cell membrane</location>
        <topology evidence="1">Multi-pass membrane protein</topology>
    </subcellularLocation>
</comment>
<protein>
    <recommendedName>
        <fullName evidence="8">RDD domain-containing protein</fullName>
    </recommendedName>
</protein>
<dbReference type="InterPro" id="IPR051791">
    <property type="entry name" value="Pra-immunoreactive"/>
</dbReference>
<proteinExistence type="predicted"/>
<feature type="transmembrane region" description="Helical" evidence="7">
    <location>
        <begin position="57"/>
        <end position="81"/>
    </location>
</feature>
<feature type="compositionally biased region" description="Polar residues" evidence="6">
    <location>
        <begin position="11"/>
        <end position="24"/>
    </location>
</feature>
<dbReference type="PANTHER" id="PTHR36115">
    <property type="entry name" value="PROLINE-RICH ANTIGEN HOMOLOG-RELATED"/>
    <property type="match status" value="1"/>
</dbReference>
<gene>
    <name evidence="9" type="ORF">A2785_04070</name>
</gene>
<evidence type="ECO:0000256" key="2">
    <source>
        <dbReference type="ARBA" id="ARBA00022475"/>
    </source>
</evidence>
<accession>A0A1G1VP49</accession>
<evidence type="ECO:0000259" key="8">
    <source>
        <dbReference type="Pfam" id="PF06271"/>
    </source>
</evidence>
<dbReference type="InterPro" id="IPR010432">
    <property type="entry name" value="RDD"/>
</dbReference>
<sequence length="205" mass="21957">MDEPKPPVENISVSQNGTISQPPSESKPPTEVASQPQTKEVAETPKPQYGGVSKRSVAATIDGVLVSIATGLVGLVFFLVNGLSGMTFEDIQAGAASSDSRLVLYTIQMAINGLINIVYYVGFLVYRGATPGKMAMGLMVVTTQMKKPNLATAVKREIIGKFVSVLVLGLGYLSILWDSKKQGWHDKIAGTYVMMKDSVPPDHQV</sequence>
<keyword evidence="5 7" id="KW-0472">Membrane</keyword>
<dbReference type="GO" id="GO:0005886">
    <property type="term" value="C:plasma membrane"/>
    <property type="evidence" value="ECO:0007669"/>
    <property type="project" value="UniProtKB-SubCell"/>
</dbReference>
<evidence type="ECO:0000256" key="7">
    <source>
        <dbReference type="SAM" id="Phobius"/>
    </source>
</evidence>
<evidence type="ECO:0000256" key="1">
    <source>
        <dbReference type="ARBA" id="ARBA00004651"/>
    </source>
</evidence>
<evidence type="ECO:0000256" key="6">
    <source>
        <dbReference type="SAM" id="MobiDB-lite"/>
    </source>
</evidence>
<feature type="transmembrane region" description="Helical" evidence="7">
    <location>
        <begin position="102"/>
        <end position="126"/>
    </location>
</feature>
<evidence type="ECO:0000256" key="4">
    <source>
        <dbReference type="ARBA" id="ARBA00022989"/>
    </source>
</evidence>
<dbReference type="PANTHER" id="PTHR36115:SF4">
    <property type="entry name" value="MEMBRANE PROTEIN"/>
    <property type="match status" value="1"/>
</dbReference>
<reference evidence="9 10" key="1">
    <citation type="journal article" date="2016" name="Nat. Commun.">
        <title>Thousands of microbial genomes shed light on interconnected biogeochemical processes in an aquifer system.</title>
        <authorList>
            <person name="Anantharaman K."/>
            <person name="Brown C.T."/>
            <person name="Hug L.A."/>
            <person name="Sharon I."/>
            <person name="Castelle C.J."/>
            <person name="Probst A.J."/>
            <person name="Thomas B.C."/>
            <person name="Singh A."/>
            <person name="Wilkins M.J."/>
            <person name="Karaoz U."/>
            <person name="Brodie E.L."/>
            <person name="Williams K.H."/>
            <person name="Hubbard S.S."/>
            <person name="Banfield J.F."/>
        </authorList>
    </citation>
    <scope>NUCLEOTIDE SEQUENCE [LARGE SCALE GENOMIC DNA]</scope>
</reference>
<name>A0A1G1VP49_9BACT</name>
<organism evidence="9 10">
    <name type="scientific">Candidatus Chisholmbacteria bacterium RIFCSPHIGHO2_01_FULL_49_18</name>
    <dbReference type="NCBI Taxonomy" id="1797590"/>
    <lineage>
        <taxon>Bacteria</taxon>
        <taxon>Candidatus Chisholmiibacteriota</taxon>
    </lineage>
</organism>
<dbReference type="EMBL" id="MHCI01000005">
    <property type="protein sequence ID" value="OGY17166.1"/>
    <property type="molecule type" value="Genomic_DNA"/>
</dbReference>
<keyword evidence="2" id="KW-1003">Cell membrane</keyword>
<feature type="region of interest" description="Disordered" evidence="6">
    <location>
        <begin position="1"/>
        <end position="51"/>
    </location>
</feature>
<feature type="domain" description="RDD" evidence="8">
    <location>
        <begin position="49"/>
        <end position="190"/>
    </location>
</feature>
<feature type="transmembrane region" description="Helical" evidence="7">
    <location>
        <begin position="158"/>
        <end position="177"/>
    </location>
</feature>
<keyword evidence="3 7" id="KW-0812">Transmembrane</keyword>
<keyword evidence="4 7" id="KW-1133">Transmembrane helix</keyword>
<dbReference type="Pfam" id="PF06271">
    <property type="entry name" value="RDD"/>
    <property type="match status" value="1"/>
</dbReference>
<evidence type="ECO:0000256" key="3">
    <source>
        <dbReference type="ARBA" id="ARBA00022692"/>
    </source>
</evidence>
<dbReference type="Proteomes" id="UP000179069">
    <property type="component" value="Unassembled WGS sequence"/>
</dbReference>
<evidence type="ECO:0000313" key="9">
    <source>
        <dbReference type="EMBL" id="OGY17166.1"/>
    </source>
</evidence>
<dbReference type="AlphaFoldDB" id="A0A1G1VP49"/>
<comment type="caution">
    <text evidence="9">The sequence shown here is derived from an EMBL/GenBank/DDBJ whole genome shotgun (WGS) entry which is preliminary data.</text>
</comment>
<evidence type="ECO:0000256" key="5">
    <source>
        <dbReference type="ARBA" id="ARBA00023136"/>
    </source>
</evidence>